<gene>
    <name evidence="1" type="ORF">FHX80_112858</name>
</gene>
<name>A0A561UYH4_9ACTN</name>
<proteinExistence type="predicted"/>
<dbReference type="RefSeq" id="WP_167523539.1">
    <property type="nucleotide sequence ID" value="NZ_VIWW01000001.1"/>
</dbReference>
<reference evidence="1 2" key="1">
    <citation type="submission" date="2019-06" db="EMBL/GenBank/DDBJ databases">
        <title>Sequencing the genomes of 1000 actinobacteria strains.</title>
        <authorList>
            <person name="Klenk H.-P."/>
        </authorList>
    </citation>
    <scope>NUCLEOTIDE SEQUENCE [LARGE SCALE GENOMIC DNA]</scope>
    <source>
        <strain evidence="1 2">DSM 42059</strain>
    </source>
</reference>
<dbReference type="EMBL" id="VIWW01000001">
    <property type="protein sequence ID" value="TWG04411.1"/>
    <property type="molecule type" value="Genomic_DNA"/>
</dbReference>
<sequence length="58" mass="5950">MIVVEGIGVIGEVVRGLADAAAYTDVAHCQPSLLPQLVAPRLAAALGRNAFCARTLCS</sequence>
<evidence type="ECO:0000313" key="2">
    <source>
        <dbReference type="Proteomes" id="UP000318186"/>
    </source>
</evidence>
<organism evidence="1 2">
    <name type="scientific">Streptomyces brevispora</name>
    <dbReference type="NCBI Taxonomy" id="887462"/>
    <lineage>
        <taxon>Bacteria</taxon>
        <taxon>Bacillati</taxon>
        <taxon>Actinomycetota</taxon>
        <taxon>Actinomycetes</taxon>
        <taxon>Kitasatosporales</taxon>
        <taxon>Streptomycetaceae</taxon>
        <taxon>Streptomyces</taxon>
    </lineage>
</organism>
<accession>A0A561UYH4</accession>
<comment type="caution">
    <text evidence="1">The sequence shown here is derived from an EMBL/GenBank/DDBJ whole genome shotgun (WGS) entry which is preliminary data.</text>
</comment>
<dbReference type="Proteomes" id="UP000318186">
    <property type="component" value="Unassembled WGS sequence"/>
</dbReference>
<protein>
    <submittedName>
        <fullName evidence="1">Uncharacterized protein</fullName>
    </submittedName>
</protein>
<evidence type="ECO:0000313" key="1">
    <source>
        <dbReference type="EMBL" id="TWG04411.1"/>
    </source>
</evidence>
<dbReference type="AlphaFoldDB" id="A0A561UYH4"/>